<organism evidence="7 8">
    <name type="scientific">Mycena alexandri</name>
    <dbReference type="NCBI Taxonomy" id="1745969"/>
    <lineage>
        <taxon>Eukaryota</taxon>
        <taxon>Fungi</taxon>
        <taxon>Dikarya</taxon>
        <taxon>Basidiomycota</taxon>
        <taxon>Agaricomycotina</taxon>
        <taxon>Agaricomycetes</taxon>
        <taxon>Agaricomycetidae</taxon>
        <taxon>Agaricales</taxon>
        <taxon>Marasmiineae</taxon>
        <taxon>Mycenaceae</taxon>
        <taxon>Mycena</taxon>
    </lineage>
</organism>
<sequence length="695" mass="77644">MPGKKTKAKVKPGVSGSPDDSQLHSFIGDIDPADGWTPVIDVLCNYLDIPDLSTRNGLKRVHANFENIYGRLERTYTRSASNVRIKGGIAGIYARMSVDSILRTVLFHKGFLRQIFPLLDIPSCRHLALRSLTTITHHGGVEIRMEIAKSYRPLVRILKDFSDDPKAVELAIITISHCFIAALCDDGVKIDPGLARSFDLLDVVKTVTDALHKPSLSRVMVDHSVQLLAASTIHCKVPLSTTKFLVAGLRSKDWIFRCTCLGGLVRLHMPEAESDQRMIDPMKLMACASQPAPPHLNEILRAYGFEKCEVSIIMRTSLDYQRAMIASVSSHDLYSLGLLLASFITRTEFSISDGMFETDNPVTGRREILDSGLPFKLWGDALPHCAKAIRNRGFPRQVDFADILDMKYHIMRGRIPEAVKIANVALARNPGLAYAYYALSLAADTRDGLRAAKKGMKCADITPFLRFQMMQRAVEHAGEMGIQMVQDASSADDKKWVEGIAFLTSALEDSKAYIAGAPPDNRHMKNMLYWYILLRITMEEDISADLGEIQGFIRKLKIADDFSNWIGVPPPKTIFRLTQQTVVKLFPEAAEEWDEFMTATFRMDQPVPSAEKAEDDLAAWLGDMDLEDGQRAEHFQPARFNNGEVALYRCSWCGNPSAALRKCAGCSKTRYCDGSCQRLHWKEHKRACVADKAPK</sequence>
<proteinExistence type="predicted"/>
<feature type="compositionally biased region" description="Basic residues" evidence="5">
    <location>
        <begin position="1"/>
        <end position="10"/>
    </location>
</feature>
<feature type="domain" description="MYND-type" evidence="6">
    <location>
        <begin position="650"/>
        <end position="688"/>
    </location>
</feature>
<keyword evidence="3" id="KW-0862">Zinc</keyword>
<dbReference type="Pfam" id="PF01753">
    <property type="entry name" value="zf-MYND"/>
    <property type="match status" value="1"/>
</dbReference>
<dbReference type="InterPro" id="IPR002893">
    <property type="entry name" value="Znf_MYND"/>
</dbReference>
<evidence type="ECO:0000256" key="1">
    <source>
        <dbReference type="ARBA" id="ARBA00022723"/>
    </source>
</evidence>
<feature type="region of interest" description="Disordered" evidence="5">
    <location>
        <begin position="1"/>
        <end position="22"/>
    </location>
</feature>
<reference evidence="7" key="1">
    <citation type="submission" date="2023-03" db="EMBL/GenBank/DDBJ databases">
        <title>Massive genome expansion in bonnet fungi (Mycena s.s.) driven by repeated elements and novel gene families across ecological guilds.</title>
        <authorList>
            <consortium name="Lawrence Berkeley National Laboratory"/>
            <person name="Harder C.B."/>
            <person name="Miyauchi S."/>
            <person name="Viragh M."/>
            <person name="Kuo A."/>
            <person name="Thoen E."/>
            <person name="Andreopoulos B."/>
            <person name="Lu D."/>
            <person name="Skrede I."/>
            <person name="Drula E."/>
            <person name="Henrissat B."/>
            <person name="Morin E."/>
            <person name="Kohler A."/>
            <person name="Barry K."/>
            <person name="LaButti K."/>
            <person name="Morin E."/>
            <person name="Salamov A."/>
            <person name="Lipzen A."/>
            <person name="Mereny Z."/>
            <person name="Hegedus B."/>
            <person name="Baldrian P."/>
            <person name="Stursova M."/>
            <person name="Weitz H."/>
            <person name="Taylor A."/>
            <person name="Grigoriev I.V."/>
            <person name="Nagy L.G."/>
            <person name="Martin F."/>
            <person name="Kauserud H."/>
        </authorList>
    </citation>
    <scope>NUCLEOTIDE SEQUENCE</scope>
    <source>
        <strain evidence="7">CBHHK200</strain>
    </source>
</reference>
<gene>
    <name evidence="7" type="ORF">C8F04DRAFT_1105251</name>
</gene>
<keyword evidence="1" id="KW-0479">Metal-binding</keyword>
<keyword evidence="2 4" id="KW-0863">Zinc-finger</keyword>
<evidence type="ECO:0000256" key="5">
    <source>
        <dbReference type="SAM" id="MobiDB-lite"/>
    </source>
</evidence>
<dbReference type="GO" id="GO:0008270">
    <property type="term" value="F:zinc ion binding"/>
    <property type="evidence" value="ECO:0007669"/>
    <property type="project" value="UniProtKB-KW"/>
</dbReference>
<comment type="caution">
    <text evidence="7">The sequence shown here is derived from an EMBL/GenBank/DDBJ whole genome shotgun (WGS) entry which is preliminary data.</text>
</comment>
<dbReference type="SUPFAM" id="SSF144232">
    <property type="entry name" value="HIT/MYND zinc finger-like"/>
    <property type="match status" value="1"/>
</dbReference>
<dbReference type="SUPFAM" id="SSF48371">
    <property type="entry name" value="ARM repeat"/>
    <property type="match status" value="1"/>
</dbReference>
<name>A0AAD6X1H9_9AGAR</name>
<dbReference type="InterPro" id="IPR016024">
    <property type="entry name" value="ARM-type_fold"/>
</dbReference>
<dbReference type="PROSITE" id="PS01360">
    <property type="entry name" value="ZF_MYND_1"/>
    <property type="match status" value="1"/>
</dbReference>
<dbReference type="AlphaFoldDB" id="A0AAD6X1H9"/>
<protein>
    <recommendedName>
        <fullName evidence="6">MYND-type domain-containing protein</fullName>
    </recommendedName>
</protein>
<dbReference type="PROSITE" id="PS50865">
    <property type="entry name" value="ZF_MYND_2"/>
    <property type="match status" value="1"/>
</dbReference>
<dbReference type="Proteomes" id="UP001218188">
    <property type="component" value="Unassembled WGS sequence"/>
</dbReference>
<evidence type="ECO:0000256" key="3">
    <source>
        <dbReference type="ARBA" id="ARBA00022833"/>
    </source>
</evidence>
<keyword evidence="8" id="KW-1185">Reference proteome</keyword>
<evidence type="ECO:0000256" key="4">
    <source>
        <dbReference type="PROSITE-ProRule" id="PRU00134"/>
    </source>
</evidence>
<evidence type="ECO:0000313" key="8">
    <source>
        <dbReference type="Proteomes" id="UP001218188"/>
    </source>
</evidence>
<evidence type="ECO:0000313" key="7">
    <source>
        <dbReference type="EMBL" id="KAJ7033142.1"/>
    </source>
</evidence>
<accession>A0AAD6X1H9</accession>
<evidence type="ECO:0000259" key="6">
    <source>
        <dbReference type="PROSITE" id="PS50865"/>
    </source>
</evidence>
<dbReference type="EMBL" id="JARJCM010000067">
    <property type="protein sequence ID" value="KAJ7033142.1"/>
    <property type="molecule type" value="Genomic_DNA"/>
</dbReference>
<dbReference type="Gene3D" id="6.10.140.2220">
    <property type="match status" value="1"/>
</dbReference>
<evidence type="ECO:0000256" key="2">
    <source>
        <dbReference type="ARBA" id="ARBA00022771"/>
    </source>
</evidence>